<gene>
    <name evidence="1" type="ORF">C8P69_108143</name>
</gene>
<dbReference type="EMBL" id="PZZL01000008">
    <property type="protein sequence ID" value="PTM52343.1"/>
    <property type="molecule type" value="Genomic_DNA"/>
</dbReference>
<dbReference type="AlphaFoldDB" id="A0A2T4YZH0"/>
<dbReference type="OrthoDB" id="1522784at2"/>
<accession>A0A2T4YZH0</accession>
<name>A0A2T4YZH0_9HYPH</name>
<sequence>MALVAGETRKATHHNLKRAVTRHRPLSRAGLQERLFTLMFSGLVYPQIWEDPEIDMEAMALGADDHVVAIASGGCNVLSYLVAGPARVTALDLNENHIALNRLKIAAARFLPDHHSFFRFFGEADSRDNVAAFDAHLAERLDPVTRAYWEKRSLTGRRRIEDFADNLYRKGLLGWMIGTGHAVARLHGRDPRKMLAATSLAEQRAIFEKELRPLFSSGLVRWLVKNPASLYGLGIPPAQYRALLSAAPEGSGMEAVLVARLERLACDFPLERNYFAWQAFGRRYQPGGEGAVPPYLAAENFPAVRERAERVEVRHENFIDHLAGLPEASRDVYVLLDAQDWMTDEMLNRLWAEITRTARPGARVIFRTAAEESLLPGRVVPEVLDRWRYDAERCRAWTARDRSSIYGGFHLYTLGAP</sequence>
<dbReference type="PANTHER" id="PTHR47473">
    <property type="entry name" value="BTA1P"/>
    <property type="match status" value="1"/>
</dbReference>
<dbReference type="SUPFAM" id="SSF53335">
    <property type="entry name" value="S-adenosyl-L-methionine-dependent methyltransferases"/>
    <property type="match status" value="1"/>
</dbReference>
<dbReference type="GO" id="GO:0016740">
    <property type="term" value="F:transferase activity"/>
    <property type="evidence" value="ECO:0007669"/>
    <property type="project" value="UniProtKB-KW"/>
</dbReference>
<comment type="caution">
    <text evidence="1">The sequence shown here is derived from an EMBL/GenBank/DDBJ whole genome shotgun (WGS) entry which is preliminary data.</text>
</comment>
<keyword evidence="2" id="KW-1185">Reference proteome</keyword>
<evidence type="ECO:0000313" key="2">
    <source>
        <dbReference type="Proteomes" id="UP000241808"/>
    </source>
</evidence>
<keyword evidence="1" id="KW-0808">Transferase</keyword>
<dbReference type="PANTHER" id="PTHR47473:SF1">
    <property type="entry name" value="METHYLTRANSFERASE DOMAIN-CONTAINING PROTEIN"/>
    <property type="match status" value="1"/>
</dbReference>
<dbReference type="InterPro" id="IPR021829">
    <property type="entry name" value="DUF3419"/>
</dbReference>
<protein>
    <submittedName>
        <fullName evidence="1">S-adenosylmethionine-diacylglycerol 3-amino-3-carboxypropyl transferase</fullName>
    </submittedName>
</protein>
<proteinExistence type="predicted"/>
<dbReference type="RefSeq" id="WP_108178722.1">
    <property type="nucleotide sequence ID" value="NZ_PZZL01000008.1"/>
</dbReference>
<evidence type="ECO:0000313" key="1">
    <source>
        <dbReference type="EMBL" id="PTM52343.1"/>
    </source>
</evidence>
<reference evidence="1 2" key="1">
    <citation type="submission" date="2018-04" db="EMBL/GenBank/DDBJ databases">
        <title>Genomic Encyclopedia of Archaeal and Bacterial Type Strains, Phase II (KMG-II): from individual species to whole genera.</title>
        <authorList>
            <person name="Goeker M."/>
        </authorList>
    </citation>
    <scope>NUCLEOTIDE SEQUENCE [LARGE SCALE GENOMIC DNA]</scope>
    <source>
        <strain evidence="1 2">DSM 25521</strain>
    </source>
</reference>
<dbReference type="Proteomes" id="UP000241808">
    <property type="component" value="Unassembled WGS sequence"/>
</dbReference>
<organism evidence="1 2">
    <name type="scientific">Phreatobacter oligotrophus</name>
    <dbReference type="NCBI Taxonomy" id="1122261"/>
    <lineage>
        <taxon>Bacteria</taxon>
        <taxon>Pseudomonadati</taxon>
        <taxon>Pseudomonadota</taxon>
        <taxon>Alphaproteobacteria</taxon>
        <taxon>Hyphomicrobiales</taxon>
        <taxon>Phreatobacteraceae</taxon>
        <taxon>Phreatobacter</taxon>
    </lineage>
</organism>
<dbReference type="Gene3D" id="3.40.50.150">
    <property type="entry name" value="Vaccinia Virus protein VP39"/>
    <property type="match status" value="1"/>
</dbReference>
<dbReference type="Pfam" id="PF11899">
    <property type="entry name" value="DUF3419"/>
    <property type="match status" value="1"/>
</dbReference>
<dbReference type="InterPro" id="IPR029063">
    <property type="entry name" value="SAM-dependent_MTases_sf"/>
</dbReference>